<dbReference type="InterPro" id="IPR007698">
    <property type="entry name" value="AlaDH/PNT_NAD(H)-bd"/>
</dbReference>
<dbReference type="NCBIfam" id="NF006162">
    <property type="entry name" value="PRK08306.1"/>
    <property type="match status" value="1"/>
</dbReference>
<dbReference type="SUPFAM" id="SSF51735">
    <property type="entry name" value="NAD(P)-binding Rossmann-fold domains"/>
    <property type="match status" value="1"/>
</dbReference>
<dbReference type="Proteomes" id="UP001549167">
    <property type="component" value="Unassembled WGS sequence"/>
</dbReference>
<evidence type="ECO:0000259" key="1">
    <source>
        <dbReference type="Pfam" id="PF01262"/>
    </source>
</evidence>
<dbReference type="InterPro" id="IPR036291">
    <property type="entry name" value="NAD(P)-bd_dom_sf"/>
</dbReference>
<keyword evidence="4" id="KW-1185">Reference proteome</keyword>
<protein>
    <submittedName>
        <fullName evidence="3">Dipicolinate synthase subunit A</fullName>
    </submittedName>
</protein>
<feature type="domain" description="Alanine dehydrogenase/pyridine nucleotide transhydrogenase NAD(H)-binding" evidence="1">
    <location>
        <begin position="144"/>
        <end position="250"/>
    </location>
</feature>
<dbReference type="NCBIfam" id="TIGR02853">
    <property type="entry name" value="spore_dpaA"/>
    <property type="match status" value="1"/>
</dbReference>
<feature type="domain" description="Dipicolinate synthase subunit A N-terminal" evidence="2">
    <location>
        <begin position="9"/>
        <end position="116"/>
    </location>
</feature>
<dbReference type="RefSeq" id="WP_354218635.1">
    <property type="nucleotide sequence ID" value="NZ_JBEPMX010000001.1"/>
</dbReference>
<name>A0ABV2KRH6_9BACI</name>
<accession>A0ABV2KRH6</accession>
<dbReference type="Pfam" id="PF16924">
    <property type="entry name" value="DpaA_N"/>
    <property type="match status" value="1"/>
</dbReference>
<dbReference type="EMBL" id="JBEPMX010000001">
    <property type="protein sequence ID" value="MET3682188.1"/>
    <property type="molecule type" value="Genomic_DNA"/>
</dbReference>
<reference evidence="3 4" key="1">
    <citation type="submission" date="2024-06" db="EMBL/GenBank/DDBJ databases">
        <title>Genomic Encyclopedia of Type Strains, Phase IV (KMG-IV): sequencing the most valuable type-strain genomes for metagenomic binning, comparative biology and taxonomic classification.</title>
        <authorList>
            <person name="Goeker M."/>
        </authorList>
    </citation>
    <scope>NUCLEOTIDE SEQUENCE [LARGE SCALE GENOMIC DNA]</scope>
    <source>
        <strain evidence="3 4">DSM 23520</strain>
    </source>
</reference>
<sequence length="293" mass="32183">MSVLTGKNVLIVGGDARYFELMKQLILYDASVYAIGFDDATDDIDGVVLTTEQNIDHHLFDVVILPISGVDDKGNVDTHFRRPAIKLTHDWFGHFTKECIIFTGIVTSFLKQLERQHANVMALMDRDDIAIYNSIPTAEGAVMLAIQHTDVTIHDANVVILGYGRVGKTLVNTFQGLGAQVSVYARQKRDLARIYEAQAQPITDEQLLSSIEGADLLINTIPKLIVTPEMIRVLPTSCFILDLASKPGGVDFRFAKKRGIEAMLAPSLPGLVAPKTAGKMLAHVIQTVVQDDK</sequence>
<comment type="caution">
    <text evidence="3">The sequence shown here is derived from an EMBL/GenBank/DDBJ whole genome shotgun (WGS) entry which is preliminary data.</text>
</comment>
<dbReference type="InterPro" id="IPR031629">
    <property type="entry name" value="DpaA_N"/>
</dbReference>
<proteinExistence type="predicted"/>
<evidence type="ECO:0000259" key="2">
    <source>
        <dbReference type="Pfam" id="PF16924"/>
    </source>
</evidence>
<dbReference type="InterPro" id="IPR014215">
    <property type="entry name" value="Dipicolinic_acid_synth_A"/>
</dbReference>
<evidence type="ECO:0000313" key="4">
    <source>
        <dbReference type="Proteomes" id="UP001549167"/>
    </source>
</evidence>
<evidence type="ECO:0000313" key="3">
    <source>
        <dbReference type="EMBL" id="MET3682188.1"/>
    </source>
</evidence>
<organism evidence="3 4">
    <name type="scientific">Alkalibacillus flavidus</name>
    <dbReference type="NCBI Taxonomy" id="546021"/>
    <lineage>
        <taxon>Bacteria</taxon>
        <taxon>Bacillati</taxon>
        <taxon>Bacillota</taxon>
        <taxon>Bacilli</taxon>
        <taxon>Bacillales</taxon>
        <taxon>Bacillaceae</taxon>
        <taxon>Alkalibacillus</taxon>
    </lineage>
</organism>
<gene>
    <name evidence="3" type="ORF">ABID56_000267</name>
</gene>
<dbReference type="Gene3D" id="3.40.50.720">
    <property type="entry name" value="NAD(P)-binding Rossmann-like Domain"/>
    <property type="match status" value="1"/>
</dbReference>
<dbReference type="Pfam" id="PF01262">
    <property type="entry name" value="AlaDh_PNT_C"/>
    <property type="match status" value="1"/>
</dbReference>